<comment type="caution">
    <text evidence="4">The sequence shown here is derived from an EMBL/GenBank/DDBJ whole genome shotgun (WGS) entry which is preliminary data.</text>
</comment>
<dbReference type="OrthoDB" id="9810761at2"/>
<dbReference type="RefSeq" id="WP_021155430.1">
    <property type="nucleotide sequence ID" value="NZ_SHMG01000019.1"/>
</dbReference>
<comment type="similarity">
    <text evidence="1">Belongs to the GSP E family.</text>
</comment>
<dbReference type="PROSITE" id="PS00662">
    <property type="entry name" value="T2SP_E"/>
    <property type="match status" value="1"/>
</dbReference>
<dbReference type="PANTHER" id="PTHR30486:SF6">
    <property type="entry name" value="TYPE IV PILUS RETRACTATION ATPASE PILT"/>
    <property type="match status" value="1"/>
</dbReference>
<dbReference type="InterPro" id="IPR050921">
    <property type="entry name" value="T4SS_GSP_E_ATPase"/>
</dbReference>
<organism evidence="4 5">
    <name type="scientific">Pseudoxanthomonas winnipegensis</name>
    <dbReference type="NCBI Taxonomy" id="2480810"/>
    <lineage>
        <taxon>Bacteria</taxon>
        <taxon>Pseudomonadati</taxon>
        <taxon>Pseudomonadota</taxon>
        <taxon>Gammaproteobacteria</taxon>
        <taxon>Lysobacterales</taxon>
        <taxon>Lysobacteraceae</taxon>
        <taxon>Pseudoxanthomonas</taxon>
    </lineage>
</organism>
<name>A0A4Q8LT30_9GAMM</name>
<gene>
    <name evidence="4" type="primary">trbB</name>
    <name evidence="4" type="ORF">EA655_20385</name>
</gene>
<feature type="domain" description="Bacterial type II secretion system protein E" evidence="3">
    <location>
        <begin position="226"/>
        <end position="240"/>
    </location>
</feature>
<dbReference type="NCBIfam" id="TIGR02782">
    <property type="entry name" value="TrbB_P"/>
    <property type="match status" value="1"/>
</dbReference>
<evidence type="ECO:0000259" key="3">
    <source>
        <dbReference type="PROSITE" id="PS00662"/>
    </source>
</evidence>
<proteinExistence type="inferred from homology"/>
<evidence type="ECO:0000313" key="4">
    <source>
        <dbReference type="EMBL" id="TAA35096.1"/>
    </source>
</evidence>
<dbReference type="AlphaFoldDB" id="A0A4Q8LT30"/>
<reference evidence="4 5" key="1">
    <citation type="submission" date="2019-02" db="EMBL/GenBank/DDBJ databases">
        <title>WGS of Pseudoxanthomonas species novum from clinical isolates.</title>
        <authorList>
            <person name="Bernier A.-M."/>
            <person name="Bernard K."/>
            <person name="Vachon A."/>
        </authorList>
    </citation>
    <scope>NUCLEOTIDE SEQUENCE [LARGE SCALE GENOMIC DNA]</scope>
    <source>
        <strain evidence="4 5">NML130969</strain>
    </source>
</reference>
<dbReference type="GO" id="GO:0016887">
    <property type="term" value="F:ATP hydrolysis activity"/>
    <property type="evidence" value="ECO:0007669"/>
    <property type="project" value="InterPro"/>
</dbReference>
<dbReference type="SUPFAM" id="SSF52540">
    <property type="entry name" value="P-loop containing nucleoside triphosphate hydrolases"/>
    <property type="match status" value="1"/>
</dbReference>
<dbReference type="Gene3D" id="3.30.450.90">
    <property type="match status" value="1"/>
</dbReference>
<dbReference type="CDD" id="cd01130">
    <property type="entry name" value="VirB11-like_ATPase"/>
    <property type="match status" value="1"/>
</dbReference>
<dbReference type="Gene3D" id="3.40.50.300">
    <property type="entry name" value="P-loop containing nucleotide triphosphate hydrolases"/>
    <property type="match status" value="1"/>
</dbReference>
<dbReference type="Pfam" id="PF00437">
    <property type="entry name" value="T2SSE"/>
    <property type="match status" value="1"/>
</dbReference>
<dbReference type="EMBL" id="SHMG01000019">
    <property type="protein sequence ID" value="TAA35096.1"/>
    <property type="molecule type" value="Genomic_DNA"/>
</dbReference>
<sequence>MDVIASDPKSPSIASNRAEHDKRITEKLRRELGPQICELLEDSTVIEIMLNPDGTLWVERLGAPMEKIGTLPASRAESLMGTVASTLRTQITALNPILECELPLDGSRFEALIPPVVAGPTFTIRKKASKIFTLDNYVESGIMTQAQCEAIEAAVRNRRNVLVVGGTGTGKTTLTNGIIDYMAKACPQDRIVIIEDTGELQCAAKNVVILRAVDHVDMTRLLKATMRLRPDRILVGEVRDGAALALLKAWNTGHPGGAATVHANSAPAGLIRMEQLVAEATQAPMHALIAEAVDLIVSIEKTAGGRRIKEVVTVEGHDGTQYLTKPI</sequence>
<protein>
    <submittedName>
        <fullName evidence="4">P-type conjugative transfer ATPase TrbB</fullName>
    </submittedName>
</protein>
<evidence type="ECO:0000313" key="5">
    <source>
        <dbReference type="Proteomes" id="UP000294164"/>
    </source>
</evidence>
<dbReference type="GO" id="GO:0005737">
    <property type="term" value="C:cytoplasm"/>
    <property type="evidence" value="ECO:0007669"/>
    <property type="project" value="InterPro"/>
</dbReference>
<feature type="region of interest" description="Disordered" evidence="2">
    <location>
        <begin position="1"/>
        <end position="20"/>
    </location>
</feature>
<dbReference type="GO" id="GO:0005524">
    <property type="term" value="F:ATP binding"/>
    <property type="evidence" value="ECO:0007669"/>
    <property type="project" value="InterPro"/>
</dbReference>
<dbReference type="InterPro" id="IPR027417">
    <property type="entry name" value="P-loop_NTPase"/>
</dbReference>
<dbReference type="Proteomes" id="UP000294164">
    <property type="component" value="Unassembled WGS sequence"/>
</dbReference>
<dbReference type="InterPro" id="IPR001482">
    <property type="entry name" value="T2SS/T4SS_dom"/>
</dbReference>
<dbReference type="InterPro" id="IPR014149">
    <property type="entry name" value="Conjug-transfer_TrbB"/>
</dbReference>
<evidence type="ECO:0000256" key="2">
    <source>
        <dbReference type="SAM" id="MobiDB-lite"/>
    </source>
</evidence>
<evidence type="ECO:0000256" key="1">
    <source>
        <dbReference type="ARBA" id="ARBA00006611"/>
    </source>
</evidence>
<dbReference type="PANTHER" id="PTHR30486">
    <property type="entry name" value="TWITCHING MOTILITY PROTEIN PILT"/>
    <property type="match status" value="1"/>
</dbReference>
<accession>A0A4Q8LT30</accession>